<dbReference type="EC" id="6.3.2.6" evidence="3"/>
<dbReference type="PANTHER" id="PTHR43599">
    <property type="entry name" value="MULTIFUNCTIONAL PROTEIN ADE2"/>
    <property type="match status" value="1"/>
</dbReference>
<evidence type="ECO:0000256" key="8">
    <source>
        <dbReference type="ARBA" id="ARBA00048475"/>
    </source>
</evidence>
<evidence type="ECO:0000256" key="7">
    <source>
        <dbReference type="ARBA" id="ARBA00022840"/>
    </source>
</evidence>
<dbReference type="GO" id="GO:0006189">
    <property type="term" value="P:'de novo' IMP biosynthetic process"/>
    <property type="evidence" value="ECO:0007669"/>
    <property type="project" value="UniProtKB-UniPathway"/>
</dbReference>
<keyword evidence="7" id="KW-0067">ATP-binding</keyword>
<dbReference type="UniPathway" id="UPA00074">
    <property type="reaction ID" value="UER00131"/>
</dbReference>
<dbReference type="NCBIfam" id="TIGR00081">
    <property type="entry name" value="purC"/>
    <property type="match status" value="1"/>
</dbReference>
<reference evidence="10" key="1">
    <citation type="submission" date="2018-06" db="EMBL/GenBank/DDBJ databases">
        <authorList>
            <person name="Zhirakovskaya E."/>
        </authorList>
    </citation>
    <scope>NUCLEOTIDE SEQUENCE</scope>
</reference>
<dbReference type="GO" id="GO:0005524">
    <property type="term" value="F:ATP binding"/>
    <property type="evidence" value="ECO:0007669"/>
    <property type="project" value="UniProtKB-KW"/>
</dbReference>
<dbReference type="SUPFAM" id="SSF56104">
    <property type="entry name" value="SAICAR synthase-like"/>
    <property type="match status" value="1"/>
</dbReference>
<dbReference type="GO" id="GO:0009236">
    <property type="term" value="P:cobalamin biosynthetic process"/>
    <property type="evidence" value="ECO:0007669"/>
    <property type="project" value="InterPro"/>
</dbReference>
<feature type="domain" description="SAICAR synthetase/ADE2 N-terminal" evidence="9">
    <location>
        <begin position="14"/>
        <end position="237"/>
    </location>
</feature>
<keyword evidence="5" id="KW-0547">Nucleotide-binding</keyword>
<dbReference type="CDD" id="cd01415">
    <property type="entry name" value="SAICAR_synt_PurC"/>
    <property type="match status" value="1"/>
</dbReference>
<proteinExistence type="inferred from homology"/>
<dbReference type="PROSITE" id="PS01058">
    <property type="entry name" value="SAICAR_SYNTHETASE_2"/>
    <property type="match status" value="1"/>
</dbReference>
<dbReference type="InterPro" id="IPR018236">
    <property type="entry name" value="SAICAR_synthetase_CS"/>
</dbReference>
<evidence type="ECO:0000256" key="3">
    <source>
        <dbReference type="ARBA" id="ARBA00012217"/>
    </source>
</evidence>
<dbReference type="InterPro" id="IPR050089">
    <property type="entry name" value="SAICAR_synthetase"/>
</dbReference>
<dbReference type="AlphaFoldDB" id="A0A3B1CJ34"/>
<evidence type="ECO:0000259" key="9">
    <source>
        <dbReference type="Pfam" id="PF01259"/>
    </source>
</evidence>
<comment type="pathway">
    <text evidence="1">Purine metabolism; IMP biosynthesis via de novo pathway; 5-amino-1-(5-phospho-D-ribosyl)imidazole-4-carboxamide from 5-amino-1-(5-phospho-D-ribosyl)imidazole-4-carboxylate: step 1/2.</text>
</comment>
<dbReference type="InterPro" id="IPR028923">
    <property type="entry name" value="SAICAR_synt/ADE2_N"/>
</dbReference>
<gene>
    <name evidence="10" type="ORF">MNBD_NITROSPINAE03-1133</name>
</gene>
<organism evidence="10">
    <name type="scientific">hydrothermal vent metagenome</name>
    <dbReference type="NCBI Taxonomy" id="652676"/>
    <lineage>
        <taxon>unclassified sequences</taxon>
        <taxon>metagenomes</taxon>
        <taxon>ecological metagenomes</taxon>
    </lineage>
</organism>
<name>A0A3B1CJ34_9ZZZZ</name>
<dbReference type="EMBL" id="UOGB01000284">
    <property type="protein sequence ID" value="VAX23964.1"/>
    <property type="molecule type" value="Genomic_DNA"/>
</dbReference>
<dbReference type="Pfam" id="PF01259">
    <property type="entry name" value="SAICAR_synt"/>
    <property type="match status" value="1"/>
</dbReference>
<comment type="catalytic activity">
    <reaction evidence="8">
        <text>5-amino-1-(5-phospho-D-ribosyl)imidazole-4-carboxylate + L-aspartate + ATP = (2S)-2-[5-amino-1-(5-phospho-beta-D-ribosyl)imidazole-4-carboxamido]succinate + ADP + phosphate + 2 H(+)</text>
        <dbReference type="Rhea" id="RHEA:22628"/>
        <dbReference type="ChEBI" id="CHEBI:15378"/>
        <dbReference type="ChEBI" id="CHEBI:29991"/>
        <dbReference type="ChEBI" id="CHEBI:30616"/>
        <dbReference type="ChEBI" id="CHEBI:43474"/>
        <dbReference type="ChEBI" id="CHEBI:58443"/>
        <dbReference type="ChEBI" id="CHEBI:77657"/>
        <dbReference type="ChEBI" id="CHEBI:456216"/>
        <dbReference type="EC" id="6.3.2.6"/>
    </reaction>
</comment>
<accession>A0A3B1CJ34</accession>
<dbReference type="PROSITE" id="PS01057">
    <property type="entry name" value="SAICAR_SYNTHETASE_1"/>
    <property type="match status" value="1"/>
</dbReference>
<dbReference type="FunFam" id="3.30.470.20:FF:000006">
    <property type="entry name" value="Phosphoribosylaminoimidazole-succinocarboxamide synthase"/>
    <property type="match status" value="1"/>
</dbReference>
<dbReference type="Gene3D" id="3.30.470.20">
    <property type="entry name" value="ATP-grasp fold, B domain"/>
    <property type="match status" value="1"/>
</dbReference>
<sequence>MSEVPTEIVREDVMHEGKAKIIYLTSATDMLIQYFKDDATAFNGKKKGTIANKGVCNNDISSHIFSLMEKDGIRTHFVEKLSEREMLVKRVEIIPVEVVVRNVVAGSLAKRMGRETGEILPEPVLEYYYKDDALGDPMINRSHIRIFHLAKDDEMDHVQKEAYKINDWLKVFFDKIGVTLVDYKLEFGRSGDGILLADEISPDGCRLWDKQTGDILDKDRFRQDLGKLEETYEEMRRRALSVS</sequence>
<protein>
    <recommendedName>
        <fullName evidence="3">phosphoribosylaminoimidazolesuccinocarboxamide synthase</fullName>
        <ecNumber evidence="3">6.3.2.6</ecNumber>
    </recommendedName>
</protein>
<dbReference type="PANTHER" id="PTHR43599:SF3">
    <property type="entry name" value="SI:DKEY-6E2.2"/>
    <property type="match status" value="1"/>
</dbReference>
<evidence type="ECO:0000256" key="2">
    <source>
        <dbReference type="ARBA" id="ARBA00010190"/>
    </source>
</evidence>
<evidence type="ECO:0000256" key="1">
    <source>
        <dbReference type="ARBA" id="ARBA00004672"/>
    </source>
</evidence>
<evidence type="ECO:0000313" key="10">
    <source>
        <dbReference type="EMBL" id="VAX23964.1"/>
    </source>
</evidence>
<dbReference type="GO" id="GO:0004639">
    <property type="term" value="F:phosphoribosylaminoimidazolesuccinocarboxamide synthase activity"/>
    <property type="evidence" value="ECO:0007669"/>
    <property type="project" value="UniProtKB-EC"/>
</dbReference>
<dbReference type="InterPro" id="IPR001636">
    <property type="entry name" value="SAICAR_synth"/>
</dbReference>
<dbReference type="HAMAP" id="MF_00137">
    <property type="entry name" value="SAICAR_synth"/>
    <property type="match status" value="1"/>
</dbReference>
<evidence type="ECO:0000256" key="4">
    <source>
        <dbReference type="ARBA" id="ARBA00022598"/>
    </source>
</evidence>
<dbReference type="Gene3D" id="3.30.200.20">
    <property type="entry name" value="Phosphorylase Kinase, domain 1"/>
    <property type="match status" value="1"/>
</dbReference>
<keyword evidence="4 10" id="KW-0436">Ligase</keyword>
<evidence type="ECO:0000256" key="5">
    <source>
        <dbReference type="ARBA" id="ARBA00022741"/>
    </source>
</evidence>
<keyword evidence="6" id="KW-0658">Purine biosynthesis</keyword>
<evidence type="ECO:0000256" key="6">
    <source>
        <dbReference type="ARBA" id="ARBA00022755"/>
    </source>
</evidence>
<dbReference type="InterPro" id="IPR033934">
    <property type="entry name" value="SAICAR_synt_PurC"/>
</dbReference>
<comment type="similarity">
    <text evidence="2">Belongs to the SAICAR synthetase family.</text>
</comment>